<dbReference type="CDD" id="cd16098">
    <property type="entry name" value="FliS"/>
    <property type="match status" value="1"/>
</dbReference>
<keyword evidence="6" id="KW-1133">Transmembrane helix</keyword>
<dbReference type="InterPro" id="IPR003713">
    <property type="entry name" value="FliS"/>
</dbReference>
<protein>
    <submittedName>
        <fullName evidence="8">Flagellar protein FliS</fullName>
    </submittedName>
</protein>
<keyword evidence="8" id="KW-0282">Flagellum</keyword>
<name>A0A336JYE1_9BRAD</name>
<reference evidence="8 9" key="1">
    <citation type="submission" date="2017-08" db="EMBL/GenBank/DDBJ databases">
        <authorList>
            <person name="de Groot N.N."/>
        </authorList>
    </citation>
    <scope>NUCLEOTIDE SEQUENCE [LARGE SCALE GENOMIC DNA]</scope>
    <source>
        <strain evidence="8 9">JA575</strain>
    </source>
</reference>
<reference evidence="7 10" key="2">
    <citation type="submission" date="2018-07" db="EMBL/GenBank/DDBJ databases">
        <title>Genomic Encyclopedia of Archaeal and Bacterial Type Strains, Phase II (KMG-II): from individual species to whole genera.</title>
        <authorList>
            <person name="Goeker M."/>
        </authorList>
    </citation>
    <scope>NUCLEOTIDE SEQUENCE [LARGE SCALE GENOMIC DNA]</scope>
    <source>
        <strain evidence="7 10">JA575</strain>
    </source>
</reference>
<dbReference type="Pfam" id="PF02561">
    <property type="entry name" value="FliS"/>
    <property type="match status" value="1"/>
</dbReference>
<evidence type="ECO:0000256" key="4">
    <source>
        <dbReference type="ARBA" id="ARBA00022795"/>
    </source>
</evidence>
<dbReference type="AlphaFoldDB" id="A0A336JYE1"/>
<dbReference type="PANTHER" id="PTHR34773">
    <property type="entry name" value="FLAGELLAR SECRETION CHAPERONE FLIS"/>
    <property type="match status" value="1"/>
</dbReference>
<keyword evidence="6" id="KW-0812">Transmembrane</keyword>
<feature type="transmembrane region" description="Helical" evidence="6">
    <location>
        <begin position="12"/>
        <end position="37"/>
    </location>
</feature>
<keyword evidence="8" id="KW-0966">Cell projection</keyword>
<dbReference type="OrthoDB" id="7677889at2"/>
<dbReference type="InterPro" id="IPR036584">
    <property type="entry name" value="FliS_sf"/>
</dbReference>
<dbReference type="PANTHER" id="PTHR34773:SF1">
    <property type="entry name" value="FLAGELLAR SECRETION CHAPERONE FLIS"/>
    <property type="match status" value="1"/>
</dbReference>
<comment type="similarity">
    <text evidence="2">Belongs to the FliS family.</text>
</comment>
<comment type="subcellular location">
    <subcellularLocation>
        <location evidence="1">Cytoplasm</location>
        <location evidence="1">Cytosol</location>
    </subcellularLocation>
</comment>
<keyword evidence="3" id="KW-0963">Cytoplasm</keyword>
<keyword evidence="5" id="KW-0143">Chaperone</keyword>
<keyword evidence="6" id="KW-0472">Membrane</keyword>
<evidence type="ECO:0000256" key="2">
    <source>
        <dbReference type="ARBA" id="ARBA00008787"/>
    </source>
</evidence>
<evidence type="ECO:0000256" key="5">
    <source>
        <dbReference type="ARBA" id="ARBA00023186"/>
    </source>
</evidence>
<dbReference type="EMBL" id="QRDT01000023">
    <property type="protein sequence ID" value="RED28088.1"/>
    <property type="molecule type" value="Genomic_DNA"/>
</dbReference>
<dbReference type="RefSeq" id="WP_114360106.1">
    <property type="nucleotide sequence ID" value="NZ_QRDT01000023.1"/>
</dbReference>
<gene>
    <name evidence="7" type="ORF">BJ125_12324</name>
    <name evidence="8" type="ORF">SAMN05892882_12324</name>
</gene>
<dbReference type="Proteomes" id="UP000252631">
    <property type="component" value="Unassembled WGS sequence"/>
</dbReference>
<evidence type="ECO:0000313" key="9">
    <source>
        <dbReference type="Proteomes" id="UP000252631"/>
    </source>
</evidence>
<evidence type="ECO:0000313" key="8">
    <source>
        <dbReference type="EMBL" id="SSW92674.1"/>
    </source>
</evidence>
<dbReference type="EMBL" id="UFQQ01000023">
    <property type="protein sequence ID" value="SSW92674.1"/>
    <property type="molecule type" value="Genomic_DNA"/>
</dbReference>
<evidence type="ECO:0000256" key="3">
    <source>
        <dbReference type="ARBA" id="ARBA00022490"/>
    </source>
</evidence>
<organism evidence="8 9">
    <name type="scientific">Rhodopseudomonas pentothenatexigens</name>
    <dbReference type="NCBI Taxonomy" id="999699"/>
    <lineage>
        <taxon>Bacteria</taxon>
        <taxon>Pseudomonadati</taxon>
        <taxon>Pseudomonadota</taxon>
        <taxon>Alphaproteobacteria</taxon>
        <taxon>Hyphomicrobiales</taxon>
        <taxon>Nitrobacteraceae</taxon>
        <taxon>Rhodopseudomonas</taxon>
    </lineage>
</organism>
<evidence type="ECO:0000256" key="6">
    <source>
        <dbReference type="SAM" id="Phobius"/>
    </source>
</evidence>
<proteinExistence type="inferred from homology"/>
<sequence>MAYPNTHLATQLYQRAAVTVPPLQAVIMLIDGAILSLRRSMLAVEQRRFEDGHAHLMRSVTILRGLSHHLDLSRGSAVGERLFSAYHALIMASLTSYGRPDAQSRYDRIIAGLTELRDAWRAVAAGTDRTPPRR</sequence>
<accession>A0A336JYE1</accession>
<dbReference type="Gene3D" id="1.20.120.340">
    <property type="entry name" value="Flagellar protein FliS"/>
    <property type="match status" value="1"/>
</dbReference>
<dbReference type="GO" id="GO:0005829">
    <property type="term" value="C:cytosol"/>
    <property type="evidence" value="ECO:0007669"/>
    <property type="project" value="UniProtKB-SubCell"/>
</dbReference>
<keyword evidence="10" id="KW-1185">Reference proteome</keyword>
<dbReference type="SUPFAM" id="SSF101116">
    <property type="entry name" value="Flagellar export chaperone FliS"/>
    <property type="match status" value="1"/>
</dbReference>
<evidence type="ECO:0000256" key="1">
    <source>
        <dbReference type="ARBA" id="ARBA00004514"/>
    </source>
</evidence>
<keyword evidence="8" id="KW-0969">Cilium</keyword>
<keyword evidence="4" id="KW-1005">Bacterial flagellum biogenesis</keyword>
<dbReference type="GO" id="GO:0071973">
    <property type="term" value="P:bacterial-type flagellum-dependent cell motility"/>
    <property type="evidence" value="ECO:0007669"/>
    <property type="project" value="TreeGrafter"/>
</dbReference>
<evidence type="ECO:0000313" key="7">
    <source>
        <dbReference type="EMBL" id="RED28088.1"/>
    </source>
</evidence>
<dbReference type="Proteomes" id="UP000256343">
    <property type="component" value="Unassembled WGS sequence"/>
</dbReference>
<dbReference type="GO" id="GO:0044780">
    <property type="term" value="P:bacterial-type flagellum assembly"/>
    <property type="evidence" value="ECO:0007669"/>
    <property type="project" value="InterPro"/>
</dbReference>
<evidence type="ECO:0000313" key="10">
    <source>
        <dbReference type="Proteomes" id="UP000256343"/>
    </source>
</evidence>